<sequence>MVIRRLDGRARRFGIVVIGIGRWRNVARRLRTTISVRIVAICRRAAGGHARECSGAAVLGGRHPDNNPCSFPSRCVGGNAGAIAEWYIAAAYCGDHGCGTSVYCWAAGRV</sequence>
<name>A0AAD1N2E7_MYCMB</name>
<evidence type="ECO:0000313" key="1">
    <source>
        <dbReference type="EMBL" id="BBZ64026.1"/>
    </source>
</evidence>
<accession>A0AAD1N2E7</accession>
<protein>
    <submittedName>
        <fullName evidence="1">Uncharacterized protein</fullName>
    </submittedName>
</protein>
<proteinExistence type="predicted"/>
<organism evidence="1 2">
    <name type="scientific">Mycolicibacterium monacense</name>
    <name type="common">Mycobacterium monacense</name>
    <dbReference type="NCBI Taxonomy" id="85693"/>
    <lineage>
        <taxon>Bacteria</taxon>
        <taxon>Bacillati</taxon>
        <taxon>Actinomycetota</taxon>
        <taxon>Actinomycetes</taxon>
        <taxon>Mycobacteriales</taxon>
        <taxon>Mycobacteriaceae</taxon>
        <taxon>Mycolicibacterium</taxon>
    </lineage>
</organism>
<gene>
    <name evidence="1" type="ORF">MMON_53270</name>
</gene>
<dbReference type="Proteomes" id="UP000466039">
    <property type="component" value="Chromosome"/>
</dbReference>
<dbReference type="EMBL" id="AP022617">
    <property type="protein sequence ID" value="BBZ64026.1"/>
    <property type="molecule type" value="Genomic_DNA"/>
</dbReference>
<reference evidence="1 2" key="1">
    <citation type="journal article" date="2019" name="Emerg. Microbes Infect.">
        <title>Comprehensive subspecies identification of 175 nontuberculous mycobacteria species based on 7547 genomic profiles.</title>
        <authorList>
            <person name="Matsumoto Y."/>
            <person name="Kinjo T."/>
            <person name="Motooka D."/>
            <person name="Nabeya D."/>
            <person name="Jung N."/>
            <person name="Uechi K."/>
            <person name="Horii T."/>
            <person name="Iida T."/>
            <person name="Fujita J."/>
            <person name="Nakamura S."/>
        </authorList>
    </citation>
    <scope>NUCLEOTIDE SEQUENCE [LARGE SCALE GENOMIC DNA]</scope>
    <source>
        <strain evidence="1 2">JCM 15658</strain>
    </source>
</reference>
<evidence type="ECO:0000313" key="2">
    <source>
        <dbReference type="Proteomes" id="UP000466039"/>
    </source>
</evidence>
<dbReference type="AlphaFoldDB" id="A0AAD1N2E7"/>
<keyword evidence="2" id="KW-1185">Reference proteome</keyword>